<dbReference type="PROSITE" id="PS60001">
    <property type="entry name" value="NOS"/>
    <property type="match status" value="1"/>
</dbReference>
<dbReference type="RefSeq" id="WP_309861614.1">
    <property type="nucleotide sequence ID" value="NZ_JAVDQG010000001.1"/>
</dbReference>
<comment type="cofactor">
    <cofactor evidence="1 11">
        <name>heme</name>
        <dbReference type="ChEBI" id="CHEBI:30413"/>
    </cofactor>
</comment>
<dbReference type="InterPro" id="IPR044943">
    <property type="entry name" value="NOS_dom_1"/>
</dbReference>
<evidence type="ECO:0000256" key="11">
    <source>
        <dbReference type="PIRNR" id="PIRNR037219"/>
    </source>
</evidence>
<evidence type="ECO:0000256" key="7">
    <source>
        <dbReference type="ARBA" id="ARBA00022723"/>
    </source>
</evidence>
<evidence type="ECO:0000313" key="14">
    <source>
        <dbReference type="EMBL" id="MDR6224364.1"/>
    </source>
</evidence>
<comment type="subunit">
    <text evidence="11">Homodimer.</text>
</comment>
<sequence length="419" mass="48548">MKPNRFPWMEAILKREGASPLDSSFIHSEKRTDTKGGCPIDHQDKGSDPSASIGRPFEERGNLLQEAEMFIRTCYRELGKPDEKIELRLGEIKREIQEYGHYNHTFEELEHGAKMAWRNSNRCIGRLFWHSLHVFDARHLRREEDIFRALCRHIETATNNGKIRPTITIFKPAIQGSRQTRIWNHQLIRYAGYETKYGTVGDPASIPFTRHCQSLGWEGEGTHFDLLPLVIQVGDQKPRWFELPKEIILEVPIRHPGYPWFEDLGVQWYAVPIISDMRLEIGGIQYTAAPFNGWYMGTEIGARNLADTGRYNLLPQVAERMGLTTRNQSTLWKDKALVELNAAVLHSFKEAGVSIVDHHTAAQQFKLFENKEQENGRKVTGDWTWLIPPVSPATTHIFHHQYQDEILTPNYYYQDPPYK</sequence>
<evidence type="ECO:0000256" key="2">
    <source>
        <dbReference type="ARBA" id="ARBA00002642"/>
    </source>
</evidence>
<dbReference type="InterPro" id="IPR036119">
    <property type="entry name" value="NOS_N_sf"/>
</dbReference>
<dbReference type="Gene3D" id="3.90.440.10">
    <property type="entry name" value="Nitric Oxide Synthase,Heme Domain,Chain A domain 2"/>
    <property type="match status" value="1"/>
</dbReference>
<reference evidence="14 15" key="1">
    <citation type="submission" date="2023-07" db="EMBL/GenBank/DDBJ databases">
        <title>Genomic Encyclopedia of Type Strains, Phase IV (KMG-IV): sequencing the most valuable type-strain genomes for metagenomic binning, comparative biology and taxonomic classification.</title>
        <authorList>
            <person name="Goeker M."/>
        </authorList>
    </citation>
    <scope>NUCLEOTIDE SEQUENCE [LARGE SCALE GENOMIC DNA]</scope>
    <source>
        <strain evidence="14 15">DSM 45903</strain>
    </source>
</reference>
<evidence type="ECO:0000256" key="5">
    <source>
        <dbReference type="ARBA" id="ARBA00018859"/>
    </source>
</evidence>
<keyword evidence="6 11" id="KW-0349">Heme</keyword>
<evidence type="ECO:0000256" key="1">
    <source>
        <dbReference type="ARBA" id="ARBA00001971"/>
    </source>
</evidence>
<keyword evidence="7 11" id="KW-0479">Metal-binding</keyword>
<dbReference type="InterPro" id="IPR044944">
    <property type="entry name" value="NOS_dom_3"/>
</dbReference>
<dbReference type="InterPro" id="IPR017142">
    <property type="entry name" value="Nitric_oxide_synthase_Oase-su"/>
</dbReference>
<dbReference type="GO" id="GO:0016491">
    <property type="term" value="F:oxidoreductase activity"/>
    <property type="evidence" value="ECO:0007669"/>
    <property type="project" value="UniProtKB-KW"/>
</dbReference>
<comment type="function">
    <text evidence="2 11">Catalyzes the production of nitric oxide.</text>
</comment>
<evidence type="ECO:0000256" key="4">
    <source>
        <dbReference type="ARBA" id="ARBA00012735"/>
    </source>
</evidence>
<organism evidence="14 15">
    <name type="scientific">Desmospora profundinema</name>
    <dbReference type="NCBI Taxonomy" id="1571184"/>
    <lineage>
        <taxon>Bacteria</taxon>
        <taxon>Bacillati</taxon>
        <taxon>Bacillota</taxon>
        <taxon>Bacilli</taxon>
        <taxon>Bacillales</taxon>
        <taxon>Thermoactinomycetaceae</taxon>
        <taxon>Desmospora</taxon>
    </lineage>
</organism>
<feature type="domain" description="Nitric oxide synthase (NOS)" evidence="13">
    <location>
        <begin position="122"/>
        <end position="129"/>
    </location>
</feature>
<evidence type="ECO:0000256" key="10">
    <source>
        <dbReference type="ARBA" id="ARBA00048713"/>
    </source>
</evidence>
<dbReference type="PIRSF" id="PIRSF037219">
    <property type="entry name" value="NOS_oxygenase"/>
    <property type="match status" value="1"/>
</dbReference>
<gene>
    <name evidence="14" type="ORF">JOE21_000352</name>
</gene>
<evidence type="ECO:0000256" key="9">
    <source>
        <dbReference type="ARBA" id="ARBA00023004"/>
    </source>
</evidence>
<dbReference type="Pfam" id="PF02898">
    <property type="entry name" value="NO_synthase"/>
    <property type="match status" value="1"/>
</dbReference>
<comment type="similarity">
    <text evidence="3 11">Belongs to the NOS family. Bacterial NOS oxygenase subfamily.</text>
</comment>
<evidence type="ECO:0000259" key="13">
    <source>
        <dbReference type="PROSITE" id="PS60001"/>
    </source>
</evidence>
<comment type="catalytic activity">
    <reaction evidence="10">
        <text>3 reduced [flavodoxin] + 2 L-arginine + 4 O2 = 3 oxidized [flavodoxin] + 2 L-citrulline + 2 nitric oxide + 4 H2O + 5 H(+)</text>
        <dbReference type="Rhea" id="RHEA:52324"/>
        <dbReference type="Rhea" id="RHEA-COMP:10622"/>
        <dbReference type="Rhea" id="RHEA-COMP:10623"/>
        <dbReference type="ChEBI" id="CHEBI:15377"/>
        <dbReference type="ChEBI" id="CHEBI:15378"/>
        <dbReference type="ChEBI" id="CHEBI:15379"/>
        <dbReference type="ChEBI" id="CHEBI:16480"/>
        <dbReference type="ChEBI" id="CHEBI:32682"/>
        <dbReference type="ChEBI" id="CHEBI:57618"/>
        <dbReference type="ChEBI" id="CHEBI:57743"/>
        <dbReference type="ChEBI" id="CHEBI:58210"/>
        <dbReference type="EC" id="1.14.14.47"/>
    </reaction>
</comment>
<dbReference type="Gene3D" id="3.90.340.10">
    <property type="entry name" value="Nitric Oxide Synthase, Chain A, domain 1"/>
    <property type="match status" value="1"/>
</dbReference>
<comment type="caution">
    <text evidence="14">The sequence shown here is derived from an EMBL/GenBank/DDBJ whole genome shotgun (WGS) entry which is preliminary data.</text>
</comment>
<dbReference type="EC" id="1.14.14.47" evidence="4 11"/>
<protein>
    <recommendedName>
        <fullName evidence="5 11">Nitric oxide synthase oxygenase</fullName>
        <ecNumber evidence="4 11">1.14.14.47</ecNumber>
    </recommendedName>
</protein>
<keyword evidence="9 11" id="KW-0408">Iron</keyword>
<keyword evidence="15" id="KW-1185">Reference proteome</keyword>
<accession>A0ABU1IJM7</accession>
<dbReference type="CDD" id="cd00575">
    <property type="entry name" value="NOS_oxygenase"/>
    <property type="match status" value="1"/>
</dbReference>
<dbReference type="Proteomes" id="UP001185012">
    <property type="component" value="Unassembled WGS sequence"/>
</dbReference>
<dbReference type="InterPro" id="IPR004030">
    <property type="entry name" value="NOS_N"/>
</dbReference>
<comment type="miscellaneous">
    <text evidence="11">This protein is similar to the oxygenase domain of eukaryotic nitric oxide synthases but lacks the reductase domain which, in eukaryotes, is responsible for transfer of electrons to the ferric heme during nitric oxide synthesis.</text>
</comment>
<name>A0ABU1IJM7_9BACL</name>
<proteinExistence type="inferred from homology"/>
<dbReference type="InterPro" id="IPR044940">
    <property type="entry name" value="NOS_dom_2"/>
</dbReference>
<feature type="region of interest" description="Disordered" evidence="12">
    <location>
        <begin position="29"/>
        <end position="56"/>
    </location>
</feature>
<evidence type="ECO:0000256" key="8">
    <source>
        <dbReference type="ARBA" id="ARBA00023002"/>
    </source>
</evidence>
<evidence type="ECO:0000313" key="15">
    <source>
        <dbReference type="Proteomes" id="UP001185012"/>
    </source>
</evidence>
<dbReference type="EMBL" id="JAVDQG010000001">
    <property type="protein sequence ID" value="MDR6224364.1"/>
    <property type="molecule type" value="Genomic_DNA"/>
</dbReference>
<dbReference type="SUPFAM" id="SSF56512">
    <property type="entry name" value="Nitric oxide (NO) synthase oxygenase domain"/>
    <property type="match status" value="1"/>
</dbReference>
<dbReference type="InterPro" id="IPR050607">
    <property type="entry name" value="NOS"/>
</dbReference>
<evidence type="ECO:0000256" key="6">
    <source>
        <dbReference type="ARBA" id="ARBA00022617"/>
    </source>
</evidence>
<keyword evidence="8 11" id="KW-0560">Oxidoreductase</keyword>
<evidence type="ECO:0000256" key="3">
    <source>
        <dbReference type="ARBA" id="ARBA00005411"/>
    </source>
</evidence>
<evidence type="ECO:0000256" key="12">
    <source>
        <dbReference type="SAM" id="MobiDB-lite"/>
    </source>
</evidence>
<dbReference type="PANTHER" id="PTHR43410:SF1">
    <property type="entry name" value="NITRIC OXIDE SYNTHASE"/>
    <property type="match status" value="1"/>
</dbReference>
<dbReference type="PANTHER" id="PTHR43410">
    <property type="entry name" value="NITRIC OXIDE SYNTHASE OXYGENASE"/>
    <property type="match status" value="1"/>
</dbReference>
<dbReference type="Gene3D" id="3.90.1230.10">
    <property type="entry name" value="Nitric Oxide Synthase, Chain A, domain 3"/>
    <property type="match status" value="1"/>
</dbReference>